<dbReference type="EMBL" id="CP076668">
    <property type="protein sequence ID" value="QWU85679.1"/>
    <property type="molecule type" value="Genomic_DNA"/>
</dbReference>
<dbReference type="Proteomes" id="UP000683401">
    <property type="component" value="Chromosome"/>
</dbReference>
<keyword evidence="1" id="KW-0812">Transmembrane</keyword>
<gene>
    <name evidence="2" type="ORF">KQP88_17120</name>
</gene>
<evidence type="ECO:0000313" key="3">
    <source>
        <dbReference type="Proteomes" id="UP000683401"/>
    </source>
</evidence>
<evidence type="ECO:0000313" key="2">
    <source>
        <dbReference type="EMBL" id="QWU85679.1"/>
    </source>
</evidence>
<organism evidence="2 3">
    <name type="scientific">Pseudomonas lijiangensis</name>
    <dbReference type="NCBI Taxonomy" id="2995658"/>
    <lineage>
        <taxon>Bacteria</taxon>
        <taxon>Pseudomonadati</taxon>
        <taxon>Pseudomonadota</taxon>
        <taxon>Gammaproteobacteria</taxon>
        <taxon>Pseudomonadales</taxon>
        <taxon>Pseudomonadaceae</taxon>
        <taxon>Pseudomonas</taxon>
    </lineage>
</organism>
<sequence length="462" mass="51269">MDVADSWALSMDGATCRNSLYLNGIEAKGGLDLIAMQIGGELGCNGARIENATGHALRADRIDVKGGVFLRDGFSAIGSVRFLGARISGQFNCSSGCFDGNGSDALSMGGASLGGSLFLTKGFTAKGRVVLHSLQLQGDLDTDSAKFITEIYAPRIILGGSLILRKLETPPDKVSLQGGRVGSLNDDKESWGKKINLNGFVYGFVHVNGQMKVEDRLEWLDKQVTPKPKKDELPEFYPQPWRQLQKVLEEMGHAEDARHVGIEFEERLREKGLIGQSPKRWPESARWCHRRLMIILHAMYGLLSSYGYRPMLLLPWFLGVWLSCAGFYWWAASHQAIFAPSDPLVFQNPAYKECSPPLSPTGNEPPGTANWYLCDVLPQEYTAFSPIAFSLDLLLPLVNLHQEDDWAPVIETPKANVFAEMSGFFTSPKRWVRFVMWFEILAGWGFSLLFVAVVSGLARRKE</sequence>
<keyword evidence="1" id="KW-1133">Transmembrane helix</keyword>
<name>A0ABX8HYM6_9PSED</name>
<protein>
    <submittedName>
        <fullName evidence="2">Membrane-associated oxidoreductase</fullName>
    </submittedName>
</protein>
<proteinExistence type="predicted"/>
<feature type="transmembrane region" description="Helical" evidence="1">
    <location>
        <begin position="434"/>
        <end position="458"/>
    </location>
</feature>
<keyword evidence="1" id="KW-0472">Membrane</keyword>
<evidence type="ECO:0000256" key="1">
    <source>
        <dbReference type="SAM" id="Phobius"/>
    </source>
</evidence>
<accession>A0ABX8HYM6</accession>
<keyword evidence="3" id="KW-1185">Reference proteome</keyword>
<reference evidence="3" key="1">
    <citation type="submission" date="2021-06" db="EMBL/GenBank/DDBJ databases">
        <title>Identification of Pseudomonas cichorii causing bacterial leaf black spot of flue-cured tobacco, a new disease in China.</title>
        <authorList>
            <person name="Lu C.-H."/>
        </authorList>
    </citation>
    <scope>NUCLEOTIDE SEQUENCE [LARGE SCALE GENOMIC DNA]</scope>
    <source>
        <strain evidence="3">LJ2</strain>
    </source>
</reference>